<gene>
    <name evidence="9" type="primary">6034782</name>
    <name evidence="8" type="ORF">CpipJ_CPIJ003329</name>
</gene>
<dbReference type="PANTHER" id="PTHR46845">
    <property type="entry name" value="INSULIN-LIKE GROWTH FACTOR I"/>
    <property type="match status" value="1"/>
</dbReference>
<proteinExistence type="inferred from homology"/>
<dbReference type="InterPro" id="IPR036438">
    <property type="entry name" value="Insulin-like_sf"/>
</dbReference>
<dbReference type="SUPFAM" id="SSF56994">
    <property type="entry name" value="Insulin-like"/>
    <property type="match status" value="1"/>
</dbReference>
<dbReference type="EMBL" id="DS231859">
    <property type="protein sequence ID" value="EDS39071.1"/>
    <property type="molecule type" value="Genomic_DNA"/>
</dbReference>
<dbReference type="OrthoDB" id="10019596at2759"/>
<dbReference type="HOGENOM" id="CLU_141812_0_0_1"/>
<feature type="compositionally biased region" description="Polar residues" evidence="6">
    <location>
        <begin position="128"/>
        <end position="139"/>
    </location>
</feature>
<evidence type="ECO:0000259" key="7">
    <source>
        <dbReference type="SMART" id="SM00078"/>
    </source>
</evidence>
<dbReference type="CDD" id="cd04366">
    <property type="entry name" value="IlGF_insulin_bombyxin_like"/>
    <property type="match status" value="1"/>
</dbReference>
<sequence length="178" mass="19831">MATKGKRLRSRPASCTGHMGLIVTIVLLMTHHAHARAVRRSCGKYLADRIYDICKARGGYSQLSAAPSITTTTRAPELSHRRVRRGVVEECCRQSCTDATLIQYCMESAVESAENAQFGGGLDPNKSAMPSPTERSTNTIFSTKFPIRNTVPFEVGTVRPEFNNINAKYVVNRRKQYY</sequence>
<dbReference type="GO" id="GO:0048009">
    <property type="term" value="P:insulin-like growth factor receptor signaling pathway"/>
    <property type="evidence" value="ECO:0007669"/>
    <property type="project" value="TreeGrafter"/>
</dbReference>
<protein>
    <submittedName>
        <fullName evidence="8">Insulin-like peptide 6</fullName>
    </submittedName>
</protein>
<dbReference type="GO" id="GO:0051897">
    <property type="term" value="P:positive regulation of phosphatidylinositol 3-kinase/protein kinase B signal transduction"/>
    <property type="evidence" value="ECO:0007669"/>
    <property type="project" value="TreeGrafter"/>
</dbReference>
<dbReference type="GO" id="GO:0008284">
    <property type="term" value="P:positive regulation of cell population proliferation"/>
    <property type="evidence" value="ECO:0007669"/>
    <property type="project" value="TreeGrafter"/>
</dbReference>
<evidence type="ECO:0000256" key="4">
    <source>
        <dbReference type="ARBA" id="ARBA00023157"/>
    </source>
</evidence>
<dbReference type="PANTHER" id="PTHR46845:SF1">
    <property type="entry name" value="INSULIN-LIKE GROWTH FACTOR I"/>
    <property type="match status" value="1"/>
</dbReference>
<dbReference type="GO" id="GO:0043066">
    <property type="term" value="P:negative regulation of apoptotic process"/>
    <property type="evidence" value="ECO:0007669"/>
    <property type="project" value="TreeGrafter"/>
</dbReference>
<evidence type="ECO:0000256" key="3">
    <source>
        <dbReference type="ARBA" id="ARBA00022729"/>
    </source>
</evidence>
<dbReference type="GO" id="GO:0005179">
    <property type="term" value="F:hormone activity"/>
    <property type="evidence" value="ECO:0007669"/>
    <property type="project" value="InterPro"/>
</dbReference>
<feature type="region of interest" description="Disordered" evidence="6">
    <location>
        <begin position="119"/>
        <end position="139"/>
    </location>
</feature>
<dbReference type="GO" id="GO:0008283">
    <property type="term" value="P:cell population proliferation"/>
    <property type="evidence" value="ECO:0007669"/>
    <property type="project" value="TreeGrafter"/>
</dbReference>
<dbReference type="EnsemblMetazoa" id="CPIJ003329-RA">
    <property type="protein sequence ID" value="CPIJ003329-PA"/>
    <property type="gene ID" value="CPIJ003329"/>
</dbReference>
<evidence type="ECO:0000256" key="1">
    <source>
        <dbReference type="ARBA" id="ARBA00009034"/>
    </source>
</evidence>
<evidence type="ECO:0000313" key="10">
    <source>
        <dbReference type="Proteomes" id="UP000002320"/>
    </source>
</evidence>
<dbReference type="OMA" id="CMESAVE"/>
<dbReference type="Proteomes" id="UP000002320">
    <property type="component" value="Unassembled WGS sequence"/>
</dbReference>
<dbReference type="InterPro" id="IPR022352">
    <property type="entry name" value="Ins/IGF/rlx"/>
</dbReference>
<evidence type="ECO:0000313" key="9">
    <source>
        <dbReference type="EnsemblMetazoa" id="CPIJ003329-PA"/>
    </source>
</evidence>
<keyword evidence="10" id="KW-1185">Reference proteome</keyword>
<comment type="subcellular location">
    <subcellularLocation>
        <location evidence="5">Secreted</location>
    </subcellularLocation>
</comment>
<dbReference type="KEGG" id="cqu:CpipJ_CPIJ003329"/>
<dbReference type="VEuPathDB" id="VectorBase:CPIJ003329"/>
<reference evidence="8" key="1">
    <citation type="submission" date="2007-03" db="EMBL/GenBank/DDBJ databases">
        <title>Annotation of Culex pipiens quinquefasciatus.</title>
        <authorList>
            <consortium name="The Broad Institute Genome Sequencing Platform"/>
            <person name="Atkinson P.W."/>
            <person name="Hemingway J."/>
            <person name="Christensen B.M."/>
            <person name="Higgs S."/>
            <person name="Kodira C."/>
            <person name="Hannick L."/>
            <person name="Megy K."/>
            <person name="O'Leary S."/>
            <person name="Pearson M."/>
            <person name="Haas B.J."/>
            <person name="Mauceli E."/>
            <person name="Wortman J.R."/>
            <person name="Lee N.H."/>
            <person name="Guigo R."/>
            <person name="Stanke M."/>
            <person name="Alvarado L."/>
            <person name="Amedeo P."/>
            <person name="Antoine C.H."/>
            <person name="Arensburger P."/>
            <person name="Bidwell S.L."/>
            <person name="Crawford M."/>
            <person name="Camaro F."/>
            <person name="Devon K."/>
            <person name="Engels R."/>
            <person name="Hammond M."/>
            <person name="Howarth C."/>
            <person name="Koehrsen M."/>
            <person name="Lawson D."/>
            <person name="Montgomery P."/>
            <person name="Nene V."/>
            <person name="Nusbaum C."/>
            <person name="Puiu D."/>
            <person name="Romero-Severson J."/>
            <person name="Severson D.W."/>
            <person name="Shumway M."/>
            <person name="Sisk P."/>
            <person name="Stolte C."/>
            <person name="Zeng Q."/>
            <person name="Eisenstadt E."/>
            <person name="Fraser-Liggett C."/>
            <person name="Strausberg R."/>
            <person name="Galagan J."/>
            <person name="Birren B."/>
            <person name="Collins F.H."/>
        </authorList>
    </citation>
    <scope>NUCLEOTIDE SEQUENCE [LARGE SCALE GENOMIC DNA]</scope>
    <source>
        <strain evidence="8">JHB</strain>
    </source>
</reference>
<reference evidence="9" key="2">
    <citation type="submission" date="2021-02" db="UniProtKB">
        <authorList>
            <consortium name="EnsemblMetazoa"/>
        </authorList>
    </citation>
    <scope>IDENTIFICATION</scope>
    <source>
        <strain evidence="9">JHB</strain>
    </source>
</reference>
<organism>
    <name type="scientific">Culex quinquefasciatus</name>
    <name type="common">Southern house mosquito</name>
    <name type="synonym">Culex pungens</name>
    <dbReference type="NCBI Taxonomy" id="7176"/>
    <lineage>
        <taxon>Eukaryota</taxon>
        <taxon>Metazoa</taxon>
        <taxon>Ecdysozoa</taxon>
        <taxon>Arthropoda</taxon>
        <taxon>Hexapoda</taxon>
        <taxon>Insecta</taxon>
        <taxon>Pterygota</taxon>
        <taxon>Neoptera</taxon>
        <taxon>Endopterygota</taxon>
        <taxon>Diptera</taxon>
        <taxon>Nematocera</taxon>
        <taxon>Culicoidea</taxon>
        <taxon>Culicidae</taxon>
        <taxon>Culicinae</taxon>
        <taxon>Culicini</taxon>
        <taxon>Culex</taxon>
        <taxon>Culex</taxon>
    </lineage>
</organism>
<comment type="similarity">
    <text evidence="1 5">Belongs to the insulin family.</text>
</comment>
<dbReference type="PROSITE" id="PS00262">
    <property type="entry name" value="INSULIN"/>
    <property type="match status" value="1"/>
</dbReference>
<name>B0W8M1_CULQU</name>
<dbReference type="InterPro" id="IPR022353">
    <property type="entry name" value="Insulin_CS"/>
</dbReference>
<evidence type="ECO:0000256" key="2">
    <source>
        <dbReference type="ARBA" id="ARBA00022685"/>
    </source>
</evidence>
<dbReference type="AlphaFoldDB" id="B0W8M1"/>
<keyword evidence="3" id="KW-0732">Signal</keyword>
<dbReference type="InterPro" id="IPR016179">
    <property type="entry name" value="Insulin-like"/>
</dbReference>
<dbReference type="eggNOG" id="ENOG502TC97">
    <property type="taxonomic scope" value="Eukaryota"/>
</dbReference>
<feature type="domain" description="Insulin-like" evidence="7">
    <location>
        <begin position="39"/>
        <end position="105"/>
    </location>
</feature>
<dbReference type="PRINTS" id="PR00276">
    <property type="entry name" value="INSULINFAMLY"/>
</dbReference>
<dbReference type="InParanoid" id="B0W8M1"/>
<evidence type="ECO:0000313" key="8">
    <source>
        <dbReference type="EMBL" id="EDS39071.1"/>
    </source>
</evidence>
<keyword evidence="2" id="KW-0165">Cleavage on pair of basic residues</keyword>
<keyword evidence="4" id="KW-1015">Disulfide bond</keyword>
<dbReference type="Pfam" id="PF00049">
    <property type="entry name" value="Insulin"/>
    <property type="match status" value="1"/>
</dbReference>
<accession>B0W8M1</accession>
<evidence type="ECO:0000256" key="6">
    <source>
        <dbReference type="SAM" id="MobiDB-lite"/>
    </source>
</evidence>
<keyword evidence="5" id="KW-0964">Secreted</keyword>
<dbReference type="VEuPathDB" id="VectorBase:CQUJHB003939"/>
<dbReference type="GO" id="GO:0005159">
    <property type="term" value="F:insulin-like growth factor receptor binding"/>
    <property type="evidence" value="ECO:0007669"/>
    <property type="project" value="TreeGrafter"/>
</dbReference>
<dbReference type="Gene3D" id="1.10.100.10">
    <property type="entry name" value="Insulin-like"/>
    <property type="match status" value="1"/>
</dbReference>
<dbReference type="GO" id="GO:0005615">
    <property type="term" value="C:extracellular space"/>
    <property type="evidence" value="ECO:0007669"/>
    <property type="project" value="TreeGrafter"/>
</dbReference>
<evidence type="ECO:0000256" key="5">
    <source>
        <dbReference type="RuleBase" id="RU000406"/>
    </source>
</evidence>
<dbReference type="SMART" id="SM00078">
    <property type="entry name" value="IlGF"/>
    <property type="match status" value="1"/>
</dbReference>